<reference evidence="1 2" key="2">
    <citation type="journal article" date="2022" name="Mol. Ecol. Resour.">
        <title>The genomes of chicory, endive, great burdock and yacon provide insights into Asteraceae paleo-polyploidization history and plant inulin production.</title>
        <authorList>
            <person name="Fan W."/>
            <person name="Wang S."/>
            <person name="Wang H."/>
            <person name="Wang A."/>
            <person name="Jiang F."/>
            <person name="Liu H."/>
            <person name="Zhao H."/>
            <person name="Xu D."/>
            <person name="Zhang Y."/>
        </authorList>
    </citation>
    <scope>NUCLEOTIDE SEQUENCE [LARGE SCALE GENOMIC DNA]</scope>
    <source>
        <strain evidence="2">cv. Punajuju</strain>
        <tissue evidence="1">Leaves</tissue>
    </source>
</reference>
<dbReference type="EMBL" id="CM042017">
    <property type="protein sequence ID" value="KAI3691052.1"/>
    <property type="molecule type" value="Genomic_DNA"/>
</dbReference>
<evidence type="ECO:0000313" key="2">
    <source>
        <dbReference type="Proteomes" id="UP001055811"/>
    </source>
</evidence>
<keyword evidence="2" id="KW-1185">Reference proteome</keyword>
<gene>
    <name evidence="1" type="ORF">L2E82_49266</name>
</gene>
<dbReference type="Proteomes" id="UP001055811">
    <property type="component" value="Linkage Group LG09"/>
</dbReference>
<reference evidence="2" key="1">
    <citation type="journal article" date="2022" name="Mol. Ecol. Resour.">
        <title>The genomes of chicory, endive, great burdock and yacon provide insights into Asteraceae palaeo-polyploidization history and plant inulin production.</title>
        <authorList>
            <person name="Fan W."/>
            <person name="Wang S."/>
            <person name="Wang H."/>
            <person name="Wang A."/>
            <person name="Jiang F."/>
            <person name="Liu H."/>
            <person name="Zhao H."/>
            <person name="Xu D."/>
            <person name="Zhang Y."/>
        </authorList>
    </citation>
    <scope>NUCLEOTIDE SEQUENCE [LARGE SCALE GENOMIC DNA]</scope>
    <source>
        <strain evidence="2">cv. Punajuju</strain>
    </source>
</reference>
<comment type="caution">
    <text evidence="1">The sequence shown here is derived from an EMBL/GenBank/DDBJ whole genome shotgun (WGS) entry which is preliminary data.</text>
</comment>
<organism evidence="1 2">
    <name type="scientific">Cichorium intybus</name>
    <name type="common">Chicory</name>
    <dbReference type="NCBI Taxonomy" id="13427"/>
    <lineage>
        <taxon>Eukaryota</taxon>
        <taxon>Viridiplantae</taxon>
        <taxon>Streptophyta</taxon>
        <taxon>Embryophyta</taxon>
        <taxon>Tracheophyta</taxon>
        <taxon>Spermatophyta</taxon>
        <taxon>Magnoliopsida</taxon>
        <taxon>eudicotyledons</taxon>
        <taxon>Gunneridae</taxon>
        <taxon>Pentapetalae</taxon>
        <taxon>asterids</taxon>
        <taxon>campanulids</taxon>
        <taxon>Asterales</taxon>
        <taxon>Asteraceae</taxon>
        <taxon>Cichorioideae</taxon>
        <taxon>Cichorieae</taxon>
        <taxon>Cichoriinae</taxon>
        <taxon>Cichorium</taxon>
    </lineage>
</organism>
<evidence type="ECO:0000313" key="1">
    <source>
        <dbReference type="EMBL" id="KAI3691052.1"/>
    </source>
</evidence>
<proteinExistence type="predicted"/>
<sequence length="143" mass="16186">MEQPVPVNGDNNGVDGQTGYNQPFVTVCAKKFFVEYENCRWRSNSSLKQIVSGDRKQSTSNLTAHPWVREDGETMEVPGLTNHRRWKRSLHRRLDTTREKYLAGQEGGCLTCRRRRQEDSEKETGYPVAIGSRSAVGIGSRAI</sequence>
<accession>A0ACB8YZU8</accession>
<name>A0ACB8YZU8_CICIN</name>
<protein>
    <submittedName>
        <fullName evidence="1">Uncharacterized protein</fullName>
    </submittedName>
</protein>